<evidence type="ECO:0000313" key="10">
    <source>
        <dbReference type="RefSeq" id="XP_005106942.1"/>
    </source>
</evidence>
<dbReference type="Gene3D" id="3.40.50.12780">
    <property type="entry name" value="N-terminal domain of ligase-like"/>
    <property type="match status" value="1"/>
</dbReference>
<evidence type="ECO:0000256" key="5">
    <source>
        <dbReference type="ARBA" id="ARBA00047319"/>
    </source>
</evidence>
<feature type="domain" description="AMP-binding enzyme C-terminal" evidence="8">
    <location>
        <begin position="369"/>
        <end position="449"/>
    </location>
</feature>
<dbReference type="InterPro" id="IPR000873">
    <property type="entry name" value="AMP-dep_synth/lig_dom"/>
</dbReference>
<dbReference type="Proteomes" id="UP000694888">
    <property type="component" value="Unplaced"/>
</dbReference>
<proteinExistence type="inferred from homology"/>
<accession>A0ABM0K239</accession>
<reference evidence="10" key="1">
    <citation type="submission" date="2025-08" db="UniProtKB">
        <authorList>
            <consortium name="RefSeq"/>
        </authorList>
    </citation>
    <scope>IDENTIFICATION</scope>
</reference>
<evidence type="ECO:0000259" key="7">
    <source>
        <dbReference type="Pfam" id="PF00501"/>
    </source>
</evidence>
<evidence type="ECO:0000313" key="9">
    <source>
        <dbReference type="Proteomes" id="UP000694888"/>
    </source>
</evidence>
<evidence type="ECO:0000256" key="6">
    <source>
        <dbReference type="ARBA" id="ARBA00048277"/>
    </source>
</evidence>
<dbReference type="InterPro" id="IPR025110">
    <property type="entry name" value="AMP-bd_C"/>
</dbReference>
<dbReference type="InterPro" id="IPR045851">
    <property type="entry name" value="AMP-bd_C_sf"/>
</dbReference>
<dbReference type="RefSeq" id="XP_005106942.1">
    <property type="nucleotide sequence ID" value="XM_005106885.3"/>
</dbReference>
<keyword evidence="9" id="KW-1185">Reference proteome</keyword>
<comment type="function">
    <text evidence="3">Acyl-CoA synthases catalyze the initial reaction in fatty acid metabolism, by forming a thioester with CoA. Has some preference toward medium-chain substrates. Plays a role in adipocyte differentiation.</text>
</comment>
<comment type="similarity">
    <text evidence="1">Belongs to the ATP-dependent AMP-binding enzyme family.</text>
</comment>
<organism evidence="9 10">
    <name type="scientific">Aplysia californica</name>
    <name type="common">California sea hare</name>
    <dbReference type="NCBI Taxonomy" id="6500"/>
    <lineage>
        <taxon>Eukaryota</taxon>
        <taxon>Metazoa</taxon>
        <taxon>Spiralia</taxon>
        <taxon>Lophotrochozoa</taxon>
        <taxon>Mollusca</taxon>
        <taxon>Gastropoda</taxon>
        <taxon>Heterobranchia</taxon>
        <taxon>Euthyneura</taxon>
        <taxon>Tectipleura</taxon>
        <taxon>Aplysiida</taxon>
        <taxon>Aplysioidea</taxon>
        <taxon>Aplysiidae</taxon>
        <taxon>Aplysia</taxon>
    </lineage>
</organism>
<name>A0ABM0K239_APLCA</name>
<dbReference type="CDD" id="cd04433">
    <property type="entry name" value="AFD_class_I"/>
    <property type="match status" value="1"/>
</dbReference>
<comment type="catalytic activity">
    <reaction evidence="5">
        <text>octanoate + ATP + CoA = octanoyl-CoA + AMP + diphosphate</text>
        <dbReference type="Rhea" id="RHEA:33631"/>
        <dbReference type="ChEBI" id="CHEBI:25646"/>
        <dbReference type="ChEBI" id="CHEBI:30616"/>
        <dbReference type="ChEBI" id="CHEBI:33019"/>
        <dbReference type="ChEBI" id="CHEBI:57287"/>
        <dbReference type="ChEBI" id="CHEBI:57386"/>
        <dbReference type="ChEBI" id="CHEBI:456215"/>
    </reaction>
</comment>
<dbReference type="Pfam" id="PF00501">
    <property type="entry name" value="AMP-binding"/>
    <property type="match status" value="1"/>
</dbReference>
<dbReference type="Gene3D" id="3.30.300.30">
    <property type="match status" value="1"/>
</dbReference>
<evidence type="ECO:0000256" key="4">
    <source>
        <dbReference type="ARBA" id="ARBA00039638"/>
    </source>
</evidence>
<dbReference type="InterPro" id="IPR042099">
    <property type="entry name" value="ANL_N_sf"/>
</dbReference>
<dbReference type="Pfam" id="PF13193">
    <property type="entry name" value="AMP-binding_C"/>
    <property type="match status" value="1"/>
</dbReference>
<feature type="domain" description="AMP-dependent synthetase/ligase" evidence="7">
    <location>
        <begin position="14"/>
        <end position="316"/>
    </location>
</feature>
<dbReference type="SUPFAM" id="SSF56801">
    <property type="entry name" value="Acetyl-CoA synthetase-like"/>
    <property type="match status" value="1"/>
</dbReference>
<evidence type="ECO:0000256" key="1">
    <source>
        <dbReference type="ARBA" id="ARBA00006432"/>
    </source>
</evidence>
<dbReference type="GeneID" id="101849791"/>
<evidence type="ECO:0000259" key="8">
    <source>
        <dbReference type="Pfam" id="PF13193"/>
    </source>
</evidence>
<comment type="catalytic activity">
    <reaction evidence="6">
        <text>a medium-chain fatty acid + ATP + CoA = a medium-chain fatty acyl-CoA + AMP + diphosphate</text>
        <dbReference type="Rhea" id="RHEA:48340"/>
        <dbReference type="ChEBI" id="CHEBI:30616"/>
        <dbReference type="ChEBI" id="CHEBI:33019"/>
        <dbReference type="ChEBI" id="CHEBI:57287"/>
        <dbReference type="ChEBI" id="CHEBI:59558"/>
        <dbReference type="ChEBI" id="CHEBI:90546"/>
        <dbReference type="ChEBI" id="CHEBI:456215"/>
        <dbReference type="EC" id="6.2.1.2"/>
    </reaction>
</comment>
<evidence type="ECO:0000256" key="2">
    <source>
        <dbReference type="ARBA" id="ARBA00022598"/>
    </source>
</evidence>
<gene>
    <name evidence="10" type="primary">LOC101849791</name>
</gene>
<dbReference type="PANTHER" id="PTHR43201:SF5">
    <property type="entry name" value="MEDIUM-CHAIN ACYL-COA LIGASE ACSF2, MITOCHONDRIAL"/>
    <property type="match status" value="1"/>
</dbReference>
<protein>
    <recommendedName>
        <fullName evidence="4">Medium-chain acyl-CoA ligase ACSF2, mitochondrial</fullName>
    </recommendedName>
</protein>
<keyword evidence="2" id="KW-0436">Ligase</keyword>
<dbReference type="PANTHER" id="PTHR43201">
    <property type="entry name" value="ACYL-COA SYNTHETASE"/>
    <property type="match status" value="1"/>
</dbReference>
<evidence type="ECO:0000256" key="3">
    <source>
        <dbReference type="ARBA" id="ARBA00037247"/>
    </source>
</evidence>
<sequence length="465" mass="50967">MNGQIVMKDGEDFVHSLNKGQAKAVILDPSEAMGAISILEPKWRVDENRKLSFPDIPSLDMIVPFDVRRDGSQKIASPLNGIEKSLSLDDLKAGTETVAADLKPDDVCAYMCTSGSTGFFKLVEFNHERLLEYGHRFAETLEMKETDIYCNDRPLGWMGGYPVMYVATGCTRVCTDNSLGRHHNYPDFMLDLLVREGCTKMYTVPHSLGALVREAAKKDIGGYRLHICGVGSGPVSRAHMKAIGVVADAVLAVYGCTEAGIPTTKKVTEPSAYEDMCVGLPTSGTQVKVVDDDLRELPNGQRGEILLKTSQSSMRYVNADASTRETFLDHGWIRLGDSGVKNDGGELFVVGRKKFAILRGPFVIYPDQMEQRILQCPGVAGAAVAGVPDPVLHEELCACVIREQGASLTEEELRGFCQKLFINSENGELNPMPGYFLFLDALPFNVSGKLDRMALKAKAKSMLRL</sequence>